<feature type="binding site" evidence="7">
    <location>
        <position position="104"/>
    </location>
    <ligand>
        <name>carbamoyl phosphate</name>
        <dbReference type="ChEBI" id="CHEBI:58228"/>
    </ligand>
</feature>
<dbReference type="PRINTS" id="PR00100">
    <property type="entry name" value="AOTCASE"/>
</dbReference>
<dbReference type="GO" id="GO:0006207">
    <property type="term" value="P:'de novo' pyrimidine nucleobase biosynthetic process"/>
    <property type="evidence" value="ECO:0007669"/>
    <property type="project" value="InterPro"/>
</dbReference>
<dbReference type="PRINTS" id="PR00101">
    <property type="entry name" value="ATCASE"/>
</dbReference>
<dbReference type="GO" id="GO:0006520">
    <property type="term" value="P:amino acid metabolic process"/>
    <property type="evidence" value="ECO:0007669"/>
    <property type="project" value="InterPro"/>
</dbReference>
<sequence>MKDLISVDQLDQEDIDNIFKIAKEYKERFKNGEKKFHDLRGCSVLLVFFENSTRTRTSFELAGKILGADTINISASSSSVKKGETLYDTVKTLEAMNADFIVIRHYMSGAANIVAKSVKSHVINAGDGTYQHPSQALLDAFTIIEKKGALAGLKIAIIGDILHSRVARSDIKLFKKLGGEITVCGPITMLPRHAEVLGADYITTDIEDAIKDKDVVIFLRIQLERQDKPFFSSLREYSIKYGLNQERLNKMKEDAVIMHPGPVNRGIEIQSELVYGDRSLILDQVENGLFVRMAIYKYLKDLED</sequence>
<reference evidence="10 11" key="1">
    <citation type="submission" date="2009-04" db="EMBL/GenBank/DDBJ databases">
        <authorList>
            <person name="Reysenbach A.-L."/>
            <person name="Heidelberg J.F."/>
            <person name="Nelson W.C."/>
        </authorList>
    </citation>
    <scope>NUCLEOTIDE SEQUENCE [LARGE SCALE GENOMIC DNA]</scope>
    <source>
        <strain evidence="10 11">SS-5</strain>
    </source>
</reference>
<dbReference type="GO" id="GO:0005829">
    <property type="term" value="C:cytosol"/>
    <property type="evidence" value="ECO:0007669"/>
    <property type="project" value="TreeGrafter"/>
</dbReference>
<dbReference type="PROSITE" id="PS00097">
    <property type="entry name" value="CARBAMOYLTRANSFERASE"/>
    <property type="match status" value="1"/>
</dbReference>
<comment type="caution">
    <text evidence="10">The sequence shown here is derived from an EMBL/GenBank/DDBJ whole genome shotgun (WGS) entry which is preliminary data.</text>
</comment>
<feature type="binding site" evidence="7">
    <location>
        <position position="132"/>
    </location>
    <ligand>
        <name>carbamoyl phosphate</name>
        <dbReference type="ChEBI" id="CHEBI:58228"/>
    </ligand>
</feature>
<name>C4FKT0_9AQUI</name>
<dbReference type="GO" id="GO:0004070">
    <property type="term" value="F:aspartate carbamoyltransferase activity"/>
    <property type="evidence" value="ECO:0007669"/>
    <property type="project" value="UniProtKB-UniRule"/>
</dbReference>
<dbReference type="InterPro" id="IPR036901">
    <property type="entry name" value="Asp/Orn_carbamoylTrfase_sf"/>
</dbReference>
<dbReference type="InterPro" id="IPR006132">
    <property type="entry name" value="Asp/Orn_carbamoyltranf_P-bd"/>
</dbReference>
<dbReference type="EC" id="2.1.3.2" evidence="7"/>
<dbReference type="OrthoDB" id="9802587at2"/>
<dbReference type="RefSeq" id="WP_007547338.1">
    <property type="nucleotide sequence ID" value="NZ_ABZS01000114.1"/>
</dbReference>
<dbReference type="NCBIfam" id="NF002032">
    <property type="entry name" value="PRK00856.1"/>
    <property type="match status" value="1"/>
</dbReference>
<evidence type="ECO:0000256" key="5">
    <source>
        <dbReference type="ARBA" id="ARBA00043884"/>
    </source>
</evidence>
<dbReference type="Gene3D" id="3.40.50.1370">
    <property type="entry name" value="Aspartate/ornithine carbamoyltransferase"/>
    <property type="match status" value="2"/>
</dbReference>
<comment type="similarity">
    <text evidence="2 7">Belongs to the aspartate/ornithine carbamoyltransferase superfamily. ATCase family.</text>
</comment>
<dbReference type="InterPro" id="IPR006131">
    <property type="entry name" value="Asp_carbamoyltransf_Asp/Orn-bd"/>
</dbReference>
<keyword evidence="4 7" id="KW-0665">Pyrimidine biosynthesis</keyword>
<dbReference type="GO" id="GO:0016597">
    <property type="term" value="F:amino acid binding"/>
    <property type="evidence" value="ECO:0007669"/>
    <property type="project" value="InterPro"/>
</dbReference>
<dbReference type="GO" id="GO:0044205">
    <property type="term" value="P:'de novo' UMP biosynthetic process"/>
    <property type="evidence" value="ECO:0007669"/>
    <property type="project" value="UniProtKB-UniRule"/>
</dbReference>
<evidence type="ECO:0000256" key="2">
    <source>
        <dbReference type="ARBA" id="ARBA00008896"/>
    </source>
</evidence>
<dbReference type="EMBL" id="ABZS01000114">
    <property type="protein sequence ID" value="EEP60318.1"/>
    <property type="molecule type" value="Genomic_DNA"/>
</dbReference>
<feature type="binding site" evidence="7">
    <location>
        <position position="82"/>
    </location>
    <ligand>
        <name>L-aspartate</name>
        <dbReference type="ChEBI" id="CHEBI:29991"/>
    </ligand>
</feature>
<evidence type="ECO:0000256" key="7">
    <source>
        <dbReference type="HAMAP-Rule" id="MF_00001"/>
    </source>
</evidence>
<dbReference type="InterPro" id="IPR006130">
    <property type="entry name" value="Asp/Orn_carbamoylTrfase"/>
</dbReference>
<gene>
    <name evidence="7 10" type="primary">pyrB</name>
    <name evidence="10" type="ORF">SULYE_1180</name>
</gene>
<evidence type="ECO:0000256" key="4">
    <source>
        <dbReference type="ARBA" id="ARBA00022975"/>
    </source>
</evidence>
<evidence type="ECO:0000259" key="9">
    <source>
        <dbReference type="Pfam" id="PF02729"/>
    </source>
</evidence>
<evidence type="ECO:0000256" key="3">
    <source>
        <dbReference type="ARBA" id="ARBA00022679"/>
    </source>
</evidence>
<organism evidence="10 11">
    <name type="scientific">Sulfurihydrogenibium yellowstonense SS-5</name>
    <dbReference type="NCBI Taxonomy" id="432331"/>
    <lineage>
        <taxon>Bacteria</taxon>
        <taxon>Pseudomonadati</taxon>
        <taxon>Aquificota</taxon>
        <taxon>Aquificia</taxon>
        <taxon>Aquificales</taxon>
        <taxon>Hydrogenothermaceae</taxon>
        <taxon>Sulfurihydrogenibium</taxon>
    </lineage>
</organism>
<feature type="binding site" evidence="7">
    <location>
        <position position="55"/>
    </location>
    <ligand>
        <name>carbamoyl phosphate</name>
        <dbReference type="ChEBI" id="CHEBI:58228"/>
    </ligand>
</feature>
<dbReference type="PANTHER" id="PTHR45753">
    <property type="entry name" value="ORNITHINE CARBAMOYLTRANSFERASE, MITOCHONDRIAL"/>
    <property type="match status" value="1"/>
</dbReference>
<feature type="binding site" evidence="7">
    <location>
        <position position="261"/>
    </location>
    <ligand>
        <name>carbamoyl phosphate</name>
        <dbReference type="ChEBI" id="CHEBI:58228"/>
    </ligand>
</feature>
<feature type="binding site" evidence="7">
    <location>
        <position position="54"/>
    </location>
    <ligand>
        <name>carbamoyl phosphate</name>
        <dbReference type="ChEBI" id="CHEBI:58228"/>
    </ligand>
</feature>
<dbReference type="SUPFAM" id="SSF53671">
    <property type="entry name" value="Aspartate/ornithine carbamoyltransferase"/>
    <property type="match status" value="1"/>
</dbReference>
<evidence type="ECO:0000259" key="8">
    <source>
        <dbReference type="Pfam" id="PF00185"/>
    </source>
</evidence>
<feature type="domain" description="Aspartate/ornithine carbamoyltransferase Asp/Orn-binding" evidence="8">
    <location>
        <begin position="152"/>
        <end position="298"/>
    </location>
</feature>
<accession>C4FKT0</accession>
<proteinExistence type="inferred from homology"/>
<protein>
    <recommendedName>
        <fullName evidence="7">Aspartate carbamoyltransferase</fullName>
        <ecNumber evidence="7">2.1.3.2</ecNumber>
    </recommendedName>
    <alternativeName>
        <fullName evidence="7">Aspartate transcarbamylase</fullName>
        <shortName evidence="7">ATCase</shortName>
    </alternativeName>
</protein>
<feature type="binding site" evidence="7">
    <location>
        <position position="220"/>
    </location>
    <ligand>
        <name>L-aspartate</name>
        <dbReference type="ChEBI" id="CHEBI:29991"/>
    </ligand>
</feature>
<dbReference type="UniPathway" id="UPA00070">
    <property type="reaction ID" value="UER00116"/>
</dbReference>
<dbReference type="InterPro" id="IPR002082">
    <property type="entry name" value="Asp_carbamoyltransf"/>
</dbReference>
<dbReference type="NCBIfam" id="TIGR00670">
    <property type="entry name" value="asp_carb_tr"/>
    <property type="match status" value="1"/>
</dbReference>
<keyword evidence="3 7" id="KW-0808">Transferase</keyword>
<feature type="binding site" evidence="7">
    <location>
        <position position="262"/>
    </location>
    <ligand>
        <name>carbamoyl phosphate</name>
        <dbReference type="ChEBI" id="CHEBI:58228"/>
    </ligand>
</feature>
<comment type="catalytic activity">
    <reaction evidence="6 7">
        <text>carbamoyl phosphate + L-aspartate = N-carbamoyl-L-aspartate + phosphate + H(+)</text>
        <dbReference type="Rhea" id="RHEA:20013"/>
        <dbReference type="ChEBI" id="CHEBI:15378"/>
        <dbReference type="ChEBI" id="CHEBI:29991"/>
        <dbReference type="ChEBI" id="CHEBI:32814"/>
        <dbReference type="ChEBI" id="CHEBI:43474"/>
        <dbReference type="ChEBI" id="CHEBI:58228"/>
        <dbReference type="EC" id="2.1.3.2"/>
    </reaction>
</comment>
<dbReference type="Proteomes" id="UP000005540">
    <property type="component" value="Unassembled WGS sequence"/>
</dbReference>
<keyword evidence="11" id="KW-1185">Reference proteome</keyword>
<evidence type="ECO:0000313" key="11">
    <source>
        <dbReference type="Proteomes" id="UP000005540"/>
    </source>
</evidence>
<feature type="binding site" evidence="7">
    <location>
        <position position="135"/>
    </location>
    <ligand>
        <name>carbamoyl phosphate</name>
        <dbReference type="ChEBI" id="CHEBI:58228"/>
    </ligand>
</feature>
<dbReference type="HAMAP" id="MF_00001">
    <property type="entry name" value="Asp_carb_tr"/>
    <property type="match status" value="1"/>
</dbReference>
<dbReference type="Pfam" id="PF00185">
    <property type="entry name" value="OTCace"/>
    <property type="match status" value="1"/>
</dbReference>
<feature type="binding site" evidence="7">
    <location>
        <position position="165"/>
    </location>
    <ligand>
        <name>L-aspartate</name>
        <dbReference type="ChEBI" id="CHEBI:29991"/>
    </ligand>
</feature>
<comment type="pathway">
    <text evidence="1 7">Pyrimidine metabolism; UMP biosynthesis via de novo pathway; (S)-dihydroorotate from bicarbonate: step 2/3.</text>
</comment>
<dbReference type="Pfam" id="PF02729">
    <property type="entry name" value="OTCace_N"/>
    <property type="match status" value="1"/>
</dbReference>
<dbReference type="PANTHER" id="PTHR45753:SF6">
    <property type="entry name" value="ASPARTATE CARBAMOYLTRANSFERASE"/>
    <property type="match status" value="1"/>
</dbReference>
<dbReference type="AlphaFoldDB" id="C4FKT0"/>
<feature type="domain" description="Aspartate/ornithine carbamoyltransferase carbamoyl-P binding" evidence="9">
    <location>
        <begin position="2"/>
        <end position="145"/>
    </location>
</feature>
<evidence type="ECO:0000256" key="6">
    <source>
        <dbReference type="ARBA" id="ARBA00048859"/>
    </source>
</evidence>
<comment type="function">
    <text evidence="5 7">Catalyzes the condensation of carbamoyl phosphate and aspartate to form carbamoyl aspartate and inorganic phosphate, the committed step in the de novo pyrimidine nucleotide biosynthesis pathway.</text>
</comment>
<evidence type="ECO:0000256" key="1">
    <source>
        <dbReference type="ARBA" id="ARBA00004852"/>
    </source>
</evidence>
<comment type="subunit">
    <text evidence="7">Heterododecamer (2C3:3R2) of six catalytic PyrB chains organized as two trimers (C3), and six regulatory PyrI chains organized as three dimers (R2).</text>
</comment>
<evidence type="ECO:0000313" key="10">
    <source>
        <dbReference type="EMBL" id="EEP60318.1"/>
    </source>
</evidence>